<dbReference type="RefSeq" id="WP_219239337.1">
    <property type="nucleotide sequence ID" value="NZ_JAHWZX010000021.1"/>
</dbReference>
<proteinExistence type="predicted"/>
<accession>A0ABS6XPR4</accession>
<evidence type="ECO:0000313" key="2">
    <source>
        <dbReference type="Proteomes" id="UP001197214"/>
    </source>
</evidence>
<organism evidence="1 2">
    <name type="scientific">Stakelama flava</name>
    <dbReference type="NCBI Taxonomy" id="2860338"/>
    <lineage>
        <taxon>Bacteria</taxon>
        <taxon>Pseudomonadati</taxon>
        <taxon>Pseudomonadota</taxon>
        <taxon>Alphaproteobacteria</taxon>
        <taxon>Sphingomonadales</taxon>
        <taxon>Sphingomonadaceae</taxon>
        <taxon>Stakelama</taxon>
    </lineage>
</organism>
<dbReference type="Proteomes" id="UP001197214">
    <property type="component" value="Unassembled WGS sequence"/>
</dbReference>
<name>A0ABS6XPR4_9SPHN</name>
<protein>
    <submittedName>
        <fullName evidence="1">PIG-L family deacetylase</fullName>
    </submittedName>
</protein>
<reference evidence="1 2" key="1">
    <citation type="submission" date="2021-07" db="EMBL/GenBank/DDBJ databases">
        <title>Stakelama flava sp. nov., a novel endophytic bacterium isolated from branch of Kandelia candel.</title>
        <authorList>
            <person name="Tuo L."/>
        </authorList>
    </citation>
    <scope>NUCLEOTIDE SEQUENCE [LARGE SCALE GENOMIC DNA]</scope>
    <source>
        <strain evidence="1 2">CBK3Z-3</strain>
    </source>
</reference>
<keyword evidence="2" id="KW-1185">Reference proteome</keyword>
<dbReference type="Pfam" id="PF02585">
    <property type="entry name" value="PIG-L"/>
    <property type="match status" value="1"/>
</dbReference>
<dbReference type="PANTHER" id="PTHR12993:SF11">
    <property type="entry name" value="N-ACETYLGLUCOSAMINYL-PHOSPHATIDYLINOSITOL DE-N-ACETYLASE"/>
    <property type="match status" value="1"/>
</dbReference>
<sequence length="220" mass="24469">MAAALQASRWRHARWFVVVPHPDDETLGAGALIAHSASKGLLAGIAFLTDGTGSHPVGTPRLAVIRRGEARAALRRLGAAHAQVDWLNWRDAHPHAPGSAAFESEARHLAQQLRRRRVEAIAVSDASDSHCDHVAAFALAAQAVRRARRHIALFSYHVWSPPHPRRRYLRTPPMASGRRRQALCAHRSQLTPRLGDGFRLPRDRLAMPPHDLLGLYEMRR</sequence>
<dbReference type="InterPro" id="IPR003737">
    <property type="entry name" value="GlcNAc_PI_deacetylase-related"/>
</dbReference>
<dbReference type="EMBL" id="JAHWZX010000021">
    <property type="protein sequence ID" value="MBW4332214.1"/>
    <property type="molecule type" value="Genomic_DNA"/>
</dbReference>
<evidence type="ECO:0000313" key="1">
    <source>
        <dbReference type="EMBL" id="MBW4332214.1"/>
    </source>
</evidence>
<dbReference type="PANTHER" id="PTHR12993">
    <property type="entry name" value="N-ACETYLGLUCOSAMINYL-PHOSPHATIDYLINOSITOL DE-N-ACETYLASE-RELATED"/>
    <property type="match status" value="1"/>
</dbReference>
<comment type="caution">
    <text evidence="1">The sequence shown here is derived from an EMBL/GenBank/DDBJ whole genome shotgun (WGS) entry which is preliminary data.</text>
</comment>
<gene>
    <name evidence="1" type="ORF">KY084_15235</name>
</gene>